<sequence>MYKPRKLHPISAIINFMKSLKDAIFPLIIVFLFNGDLFRGDVEWIPLLIWAGALLLILSFGVIRWLRFRYWVEDGELRIEYGLIFRKKRYIPIDRIQSLNFSEGIFHRPFQLVKVTVETAGSTGNQQAEAELTAISRMEADQLEGLIFDVKNHGKGTETGEDEAPQQPERTKVFEMRNKDLVLMAVTSGGAGVVLSGVGFFFSQILDILPVGVIYEEVLNWIKIGVLVVAAAIFVIVLVAYGISILLTMLRYARFTVLLDGEDLVITRGWLEKKQMTIPLNRIQGIRIDENWIRQPLGYASVTLISAGGSIQKEAEQQLRLLPMIKKTEIPHVLKNVLKDYKIDVEYKRLPARAKIRYMIRSSWFAWAACIPLSYFFYPYGLLSIFAALGFTGIGWLSYRDAGWNLSDQQLSLKSRSFIKQTFIMKKYRIQSTYLNQSVLQRRAHLKSLLVALKSGAGTVVAPCLYMDQKDAEHILNWYRPYS</sequence>
<dbReference type="PIRSF" id="PIRSF026631">
    <property type="entry name" value="UCP026631"/>
    <property type="match status" value="1"/>
</dbReference>
<feature type="transmembrane region" description="Helical" evidence="1">
    <location>
        <begin position="20"/>
        <end position="38"/>
    </location>
</feature>
<dbReference type="RefSeq" id="WP_197315276.1">
    <property type="nucleotide sequence ID" value="NZ_JADZSC010000001.1"/>
</dbReference>
<dbReference type="Proteomes" id="UP000614490">
    <property type="component" value="Unassembled WGS sequence"/>
</dbReference>
<name>A0A931HR28_9BACI</name>
<keyword evidence="1" id="KW-0472">Membrane</keyword>
<keyword evidence="1" id="KW-0812">Transmembrane</keyword>
<feature type="transmembrane region" description="Helical" evidence="1">
    <location>
        <begin position="181"/>
        <end position="202"/>
    </location>
</feature>
<dbReference type="EMBL" id="JADZSC010000001">
    <property type="protein sequence ID" value="MBH0228620.1"/>
    <property type="molecule type" value="Genomic_DNA"/>
</dbReference>
<dbReference type="PANTHER" id="PTHR34473">
    <property type="entry name" value="UPF0699 TRANSMEMBRANE PROTEIN YDBS"/>
    <property type="match status" value="1"/>
</dbReference>
<comment type="caution">
    <text evidence="3">The sequence shown here is derived from an EMBL/GenBank/DDBJ whole genome shotgun (WGS) entry which is preliminary data.</text>
</comment>
<evidence type="ECO:0000313" key="3">
    <source>
        <dbReference type="EMBL" id="MBH0228620.1"/>
    </source>
</evidence>
<dbReference type="AlphaFoldDB" id="A0A931HR28"/>
<protein>
    <submittedName>
        <fullName evidence="3">PH domain-containing protein</fullName>
    </submittedName>
</protein>
<dbReference type="PANTHER" id="PTHR34473:SF2">
    <property type="entry name" value="UPF0699 TRANSMEMBRANE PROTEIN YDBT"/>
    <property type="match status" value="1"/>
</dbReference>
<proteinExistence type="predicted"/>
<feature type="transmembrane region" description="Helical" evidence="1">
    <location>
        <begin position="44"/>
        <end position="63"/>
    </location>
</feature>
<evidence type="ECO:0000313" key="4">
    <source>
        <dbReference type="Proteomes" id="UP000614490"/>
    </source>
</evidence>
<dbReference type="Pfam" id="PF03703">
    <property type="entry name" value="bPH_2"/>
    <property type="match status" value="3"/>
</dbReference>
<keyword evidence="4" id="KW-1185">Reference proteome</keyword>
<gene>
    <name evidence="3" type="ORF">H0267_00225</name>
</gene>
<feature type="transmembrane region" description="Helical" evidence="1">
    <location>
        <begin position="222"/>
        <end position="247"/>
    </location>
</feature>
<accession>A0A931HR28</accession>
<feature type="domain" description="YdbS-like PH" evidence="2">
    <location>
        <begin position="252"/>
        <end position="310"/>
    </location>
</feature>
<dbReference type="InterPro" id="IPR005182">
    <property type="entry name" value="YdbS-like_PH"/>
</dbReference>
<feature type="transmembrane region" description="Helical" evidence="1">
    <location>
        <begin position="358"/>
        <end position="376"/>
    </location>
</feature>
<organism evidence="3 4">
    <name type="scientific">Halobacillus yeomjeoni</name>
    <dbReference type="NCBI Taxonomy" id="311194"/>
    <lineage>
        <taxon>Bacteria</taxon>
        <taxon>Bacillati</taxon>
        <taxon>Bacillota</taxon>
        <taxon>Bacilli</taxon>
        <taxon>Bacillales</taxon>
        <taxon>Bacillaceae</taxon>
        <taxon>Halobacillus</taxon>
    </lineage>
</organism>
<keyword evidence="1" id="KW-1133">Transmembrane helix</keyword>
<evidence type="ECO:0000259" key="2">
    <source>
        <dbReference type="Pfam" id="PF03703"/>
    </source>
</evidence>
<feature type="domain" description="YdbS-like PH" evidence="2">
    <location>
        <begin position="65"/>
        <end position="145"/>
    </location>
</feature>
<feature type="domain" description="YdbS-like PH" evidence="2">
    <location>
        <begin position="399"/>
        <end position="479"/>
    </location>
</feature>
<reference evidence="3 4" key="1">
    <citation type="journal article" date="2005" name="Int. J. Syst. Evol. Microbiol.">
        <title>Halobacillus yeomjeoni sp. nov., isolated from a marine solar saltern in Korea.</title>
        <authorList>
            <person name="Yoon J.H."/>
            <person name="Kang S.J."/>
            <person name="Lee C.H."/>
            <person name="Oh H.W."/>
            <person name="Oh T.K."/>
        </authorList>
    </citation>
    <scope>NUCLEOTIDE SEQUENCE [LARGE SCALE GENOMIC DNA]</scope>
    <source>
        <strain evidence="3 4">KCTC 3957</strain>
    </source>
</reference>
<dbReference type="InterPro" id="IPR014529">
    <property type="entry name" value="UCP026631"/>
</dbReference>
<evidence type="ECO:0000256" key="1">
    <source>
        <dbReference type="SAM" id="Phobius"/>
    </source>
</evidence>